<dbReference type="RefSeq" id="WP_072780171.1">
    <property type="nucleotide sequence ID" value="NZ_FQXC01000011.1"/>
</dbReference>
<dbReference type="Proteomes" id="UP000184221">
    <property type="component" value="Unassembled WGS sequence"/>
</dbReference>
<dbReference type="EMBL" id="FQXC01000011">
    <property type="protein sequence ID" value="SHI06923.1"/>
    <property type="molecule type" value="Genomic_DNA"/>
</dbReference>
<name>A0A1M5Y609_9RHOB</name>
<gene>
    <name evidence="1" type="ORF">SAMN05443551_0077</name>
</gene>
<dbReference type="OrthoDB" id="542469at2"/>
<dbReference type="AlphaFoldDB" id="A0A1M5Y609"/>
<organism evidence="1 2">
    <name type="scientific">Marivita hallyeonensis</name>
    <dbReference type="NCBI Taxonomy" id="996342"/>
    <lineage>
        <taxon>Bacteria</taxon>
        <taxon>Pseudomonadati</taxon>
        <taxon>Pseudomonadota</taxon>
        <taxon>Alphaproteobacteria</taxon>
        <taxon>Rhodobacterales</taxon>
        <taxon>Roseobacteraceae</taxon>
        <taxon>Marivita</taxon>
    </lineage>
</organism>
<proteinExistence type="predicted"/>
<dbReference type="STRING" id="996342.SAMN05443551_0077"/>
<sequence length="63" mass="6974">MAKINIDGKEYDSDALSEDARTNMLNVKYCDDKVADLKRELAIAQTARNAYAQALKNALPKDA</sequence>
<evidence type="ECO:0000313" key="2">
    <source>
        <dbReference type="Proteomes" id="UP000184221"/>
    </source>
</evidence>
<protein>
    <submittedName>
        <fullName evidence="1">Uncharacterized protein</fullName>
    </submittedName>
</protein>
<reference evidence="1 2" key="1">
    <citation type="submission" date="2016-11" db="EMBL/GenBank/DDBJ databases">
        <authorList>
            <person name="Jaros S."/>
            <person name="Januszkiewicz K."/>
            <person name="Wedrychowicz H."/>
        </authorList>
    </citation>
    <scope>NUCLEOTIDE SEQUENCE [LARGE SCALE GENOMIC DNA]</scope>
    <source>
        <strain evidence="1 2">DSM 29431</strain>
    </source>
</reference>
<keyword evidence="2" id="KW-1185">Reference proteome</keyword>
<evidence type="ECO:0000313" key="1">
    <source>
        <dbReference type="EMBL" id="SHI06923.1"/>
    </source>
</evidence>
<accession>A0A1M5Y609</accession>